<gene>
    <name evidence="2" type="ORF">HMPREF9723_01220</name>
</gene>
<keyword evidence="1" id="KW-0812">Transmembrane</keyword>
<reference evidence="2" key="1">
    <citation type="submission" date="2012-01" db="EMBL/GenBank/DDBJ databases">
        <title>The Genome Sequence of Treponema denticola OTK.</title>
        <authorList>
            <consortium name="The Broad Institute Genome Sequencing Platform"/>
            <person name="Earl A."/>
            <person name="Ward D."/>
            <person name="Feldgarden M."/>
            <person name="Gevers D."/>
            <person name="Blanton J.M."/>
            <person name="Fenno C.J."/>
            <person name="Baranova O.V."/>
            <person name="Mathney J."/>
            <person name="Dewhirst F.E."/>
            <person name="Izard J."/>
            <person name="Young S.K."/>
            <person name="Zeng Q."/>
            <person name="Gargeya S."/>
            <person name="Fitzgerald M."/>
            <person name="Haas B."/>
            <person name="Abouelleil A."/>
            <person name="Alvarado L."/>
            <person name="Arachchi H.M."/>
            <person name="Berlin A."/>
            <person name="Chapman S.B."/>
            <person name="Gearin G."/>
            <person name="Goldberg J."/>
            <person name="Griggs A."/>
            <person name="Gujja S."/>
            <person name="Hansen M."/>
            <person name="Heiman D."/>
            <person name="Howarth C."/>
            <person name="Larimer J."/>
            <person name="Lui A."/>
            <person name="MacDonald P.J.P."/>
            <person name="McCowen C."/>
            <person name="Montmayeur A."/>
            <person name="Murphy C."/>
            <person name="Neiman D."/>
            <person name="Pearson M."/>
            <person name="Priest M."/>
            <person name="Roberts A."/>
            <person name="Saif S."/>
            <person name="Shea T."/>
            <person name="Sisk P."/>
            <person name="Stolte C."/>
            <person name="Sykes S."/>
            <person name="Wortman J."/>
            <person name="Nusbaum C."/>
            <person name="Birren B."/>
        </authorList>
    </citation>
    <scope>NUCLEOTIDE SEQUENCE [LARGE SCALE GENOMIC DNA]</scope>
    <source>
        <strain evidence="2">OTK</strain>
    </source>
</reference>
<feature type="transmembrane region" description="Helical" evidence="1">
    <location>
        <begin position="381"/>
        <end position="400"/>
    </location>
</feature>
<dbReference type="HOGENOM" id="CLU_674294_0_0_12"/>
<keyword evidence="1" id="KW-1133">Transmembrane helix</keyword>
<dbReference type="AlphaFoldDB" id="A0A0F6MQL3"/>
<dbReference type="Proteomes" id="UP000011701">
    <property type="component" value="Chromosome"/>
</dbReference>
<feature type="transmembrane region" description="Helical" evidence="1">
    <location>
        <begin position="323"/>
        <end position="341"/>
    </location>
</feature>
<accession>A0A0F6MQL3</accession>
<proteinExistence type="predicted"/>
<feature type="transmembrane region" description="Helical" evidence="1">
    <location>
        <begin position="244"/>
        <end position="268"/>
    </location>
</feature>
<evidence type="ECO:0000313" key="2">
    <source>
        <dbReference type="EMBL" id="EMB22302.1"/>
    </source>
</evidence>
<feature type="transmembrane region" description="Helical" evidence="1">
    <location>
        <begin position="200"/>
        <end position="217"/>
    </location>
</feature>
<sequence>MIISKQKAALVKFELLKLINKITLFCIIFFITIITRRIIFFNSNDFYTINYFDENGTQKHAEGEQAFEIQKSLSNKHKGELNDKKFEQALIYYKELVKQFDLMGELAWQKEYNGIFSVFQQAFAPPEEKNYYITGTLHTNDMQYIYKNRIYQLEESMSSPKNKIHASKKVIEAAEKIKTPFYYDGNYDSWRGLIQGSKKYLLYFFLIIIICSSFIFYNETIFSSCIHFSIPTLNGRKEHALSKITALIICGTLIYLFTVGLYISFILLERGTDGANTQIQIMYFYSLYNGTVKDAVIHYFLIIYFAGLFFALFTFFVSLYVKNIVTTIMLSVGLLLLGGYIPEGNIFERLIFLFPGSVLSIKNIISRPIVYNLFGRPVLLAHMYIPSCIILSIVLAALIVKKYKKMEF</sequence>
<keyword evidence="1" id="KW-0472">Membrane</keyword>
<organism evidence="2">
    <name type="scientific">Treponema denticola OTK</name>
    <dbReference type="NCBI Taxonomy" id="999434"/>
    <lineage>
        <taxon>Bacteria</taxon>
        <taxon>Pseudomonadati</taxon>
        <taxon>Spirochaetota</taxon>
        <taxon>Spirochaetia</taxon>
        <taxon>Spirochaetales</taxon>
        <taxon>Treponemataceae</taxon>
        <taxon>Treponema</taxon>
    </lineage>
</organism>
<dbReference type="PATRIC" id="fig|999434.4.peg.1264"/>
<comment type="caution">
    <text evidence="2">The sequence shown here is derived from an EMBL/GenBank/DDBJ whole genome shotgun (WGS) entry which is preliminary data.</text>
</comment>
<protein>
    <submittedName>
        <fullName evidence="2">Uncharacterized protein</fullName>
    </submittedName>
</protein>
<feature type="transmembrane region" description="Helical" evidence="1">
    <location>
        <begin position="22"/>
        <end position="39"/>
    </location>
</feature>
<dbReference type="EMBL" id="AGDY01000005">
    <property type="protein sequence ID" value="EMB22302.1"/>
    <property type="molecule type" value="Genomic_DNA"/>
</dbReference>
<dbReference type="RefSeq" id="WP_002691879.1">
    <property type="nucleotide sequence ID" value="NZ_CM001797.1"/>
</dbReference>
<name>A0A0F6MQL3_TREDN</name>
<evidence type="ECO:0000256" key="1">
    <source>
        <dbReference type="SAM" id="Phobius"/>
    </source>
</evidence>
<feature type="transmembrane region" description="Helical" evidence="1">
    <location>
        <begin position="296"/>
        <end position="317"/>
    </location>
</feature>